<dbReference type="GO" id="GO:0009279">
    <property type="term" value="C:cell outer membrane"/>
    <property type="evidence" value="ECO:0007669"/>
    <property type="project" value="UniProtKB-SubCell"/>
</dbReference>
<keyword evidence="5 10" id="KW-1029">Fimbrium biogenesis</keyword>
<dbReference type="Gene3D" id="3.10.20.410">
    <property type="match status" value="1"/>
</dbReference>
<keyword evidence="9 10" id="KW-0998">Cell outer membrane</keyword>
<keyword evidence="3 10" id="KW-0813">Transport</keyword>
<dbReference type="SUPFAM" id="SSF141729">
    <property type="entry name" value="FimD N-terminal domain-like"/>
    <property type="match status" value="1"/>
</dbReference>
<evidence type="ECO:0000259" key="12">
    <source>
        <dbReference type="Pfam" id="PF13954"/>
    </source>
</evidence>
<dbReference type="PANTHER" id="PTHR30451:SF21">
    <property type="entry name" value="FIMBRIAL USHER DOMAIN-CONTAINING PROTEIN YDET-RELATED"/>
    <property type="match status" value="1"/>
</dbReference>
<dbReference type="Gene3D" id="2.60.40.2610">
    <property type="entry name" value="Outer membrane usher protein FimD, plug domain"/>
    <property type="match status" value="1"/>
</dbReference>
<organism evidence="13 14">
    <name type="scientific">Klebsiella oxytoca</name>
    <dbReference type="NCBI Taxonomy" id="571"/>
    <lineage>
        <taxon>Bacteria</taxon>
        <taxon>Pseudomonadati</taxon>
        <taxon>Pseudomonadota</taxon>
        <taxon>Gammaproteobacteria</taxon>
        <taxon>Enterobacterales</taxon>
        <taxon>Enterobacteriaceae</taxon>
        <taxon>Klebsiella/Raoultella group</taxon>
        <taxon>Klebsiella</taxon>
    </lineage>
</organism>
<evidence type="ECO:0000256" key="1">
    <source>
        <dbReference type="ARBA" id="ARBA00004571"/>
    </source>
</evidence>
<evidence type="ECO:0000256" key="6">
    <source>
        <dbReference type="ARBA" id="ARBA00022692"/>
    </source>
</evidence>
<evidence type="ECO:0000256" key="3">
    <source>
        <dbReference type="ARBA" id="ARBA00022448"/>
    </source>
</evidence>
<feature type="domain" description="PapC-like C-terminal" evidence="11">
    <location>
        <begin position="785"/>
        <end position="855"/>
    </location>
</feature>
<dbReference type="Proteomes" id="UP000247485">
    <property type="component" value="Unassembled WGS sequence"/>
</dbReference>
<gene>
    <name evidence="13" type="ORF">DET57_12765</name>
</gene>
<dbReference type="EMBL" id="QJJG01000027">
    <property type="protein sequence ID" value="PXW37079.1"/>
    <property type="molecule type" value="Genomic_DNA"/>
</dbReference>
<keyword evidence="8 10" id="KW-0472">Membrane</keyword>
<dbReference type="Gene3D" id="2.60.40.3110">
    <property type="match status" value="1"/>
</dbReference>
<dbReference type="AlphaFoldDB" id="A0A318FEK7"/>
<dbReference type="PROSITE" id="PS01151">
    <property type="entry name" value="FIMBRIAL_USHER"/>
    <property type="match status" value="1"/>
</dbReference>
<dbReference type="GO" id="GO:0015473">
    <property type="term" value="F:fimbrial usher porin activity"/>
    <property type="evidence" value="ECO:0007669"/>
    <property type="project" value="InterPro"/>
</dbReference>
<dbReference type="GO" id="GO:0009297">
    <property type="term" value="P:pilus assembly"/>
    <property type="evidence" value="ECO:0007669"/>
    <property type="project" value="InterPro"/>
</dbReference>
<protein>
    <submittedName>
        <fullName evidence="13">Outer membrane usher protein</fullName>
    </submittedName>
</protein>
<dbReference type="FunFam" id="2.60.40.3110:FF:000001">
    <property type="entry name" value="Putative fimbrial outer membrane usher"/>
    <property type="match status" value="1"/>
</dbReference>
<evidence type="ECO:0000256" key="2">
    <source>
        <dbReference type="ARBA" id="ARBA00008064"/>
    </source>
</evidence>
<dbReference type="PANTHER" id="PTHR30451">
    <property type="entry name" value="OUTER MEMBRANE USHER PROTEIN"/>
    <property type="match status" value="1"/>
</dbReference>
<name>A0A318FEK7_KLEOX</name>
<dbReference type="InterPro" id="IPR025885">
    <property type="entry name" value="PapC_N"/>
</dbReference>
<keyword evidence="6 10" id="KW-0812">Transmembrane</keyword>
<evidence type="ECO:0000256" key="5">
    <source>
        <dbReference type="ARBA" id="ARBA00022558"/>
    </source>
</evidence>
<dbReference type="Pfam" id="PF13954">
    <property type="entry name" value="PapC_N"/>
    <property type="match status" value="1"/>
</dbReference>
<reference evidence="13 14" key="1">
    <citation type="submission" date="2018-05" db="EMBL/GenBank/DDBJ databases">
        <title>Freshwater and sediment microbial communities from various areas in North America, analyzing microbe dynamics in response to fracking.</title>
        <authorList>
            <person name="Lamendella R."/>
        </authorList>
    </citation>
    <scope>NUCLEOTIDE SEQUENCE [LARGE SCALE GENOMIC DNA]</scope>
    <source>
        <strain evidence="13 14">67</strain>
    </source>
</reference>
<dbReference type="Gene3D" id="2.60.40.2070">
    <property type="match status" value="1"/>
</dbReference>
<comment type="subcellular location">
    <subcellularLocation>
        <location evidence="1 10">Cell outer membrane</location>
        <topology evidence="1 10">Multi-pass membrane protein</topology>
    </subcellularLocation>
</comment>
<keyword evidence="7" id="KW-0732">Signal</keyword>
<sequence length="873" mass="94936">MILAVLRITYSSNFLHFFASPGQDIVKNNTPGITPGYSAIVAPTGGFLLLATVPTALFLLCQSCPVRADDYFDPAALEFANPQQKTADLHYFAKSGGQQPGTYPVSIWVNNQEIAQSEVNFVDSNGTLQPQLTPAQLAEYGVNVSAFPAFNSLHDGERFTRIERYIPDASSRFDFATQRLNLSIPQAAMNVQSRGYVDPARWDDGIPAAFVNYSLTGSQNQQAEDNQRSSYLNLRSGINLGAWRLRNVSSMQYDQQTRRWNSQSTWLQRDVKSLKSLLRMGDTFTSGEVFDSVQFRGVQLMSDDEMLPDSQRGFAPTIRGMAHSNAKVTISQHGYVIYETFVSPGAFAINDLYPTAQSGDLEVQVKESDGSVRTFTQPFSAVPFMLREGRVKFSLSVGRYHSGQSETRSLTFLQGTLFYGLPSEFTLYGGSQLAQDYQSWALGVGRGFGELGSLGGDATWASTTTPSGKRSAGHSVRVQYQKDFAGTGTSFSLASYRYSSSGYYDFSEANALESRNGLLDNKRSREEMSISQAFGGMSSLAISAYSQEYWHRQSRDETLHLGFYSAWRGVSWGVGYYYTQSSDRNKADRSWSFNLSIPLGGPLCGSAVSYSTTSDNNGQTSQQASLYGSVPHNPNLYYSLQQGYVNGGQGSNSSASLDYHGGYGSAQLGYRHDSASNQLTWGASGSIVAHPHGVTLGQTVGESFAIVRAPGVADVAIQNGSNVHTDWRGYAVVPSLTAYRKNTITLDTESLADDADVDLEGQTVIPGGGAVVQANYQTHIGSRVLFMLSDSHGPLPFGASVHLRKTEDDEGAAPGGMVADLGQVYLSGVPQEGTLDVEWNADNISRKCALHFHLTDNAQHEQSPVKTASGVCL</sequence>
<evidence type="ECO:0000313" key="14">
    <source>
        <dbReference type="Proteomes" id="UP000247485"/>
    </source>
</evidence>
<dbReference type="InterPro" id="IPR043142">
    <property type="entry name" value="PapC-like_C_sf"/>
</dbReference>
<dbReference type="Pfam" id="PF00577">
    <property type="entry name" value="Usher"/>
    <property type="match status" value="1"/>
</dbReference>
<comment type="caution">
    <text evidence="13">The sequence shown here is derived from an EMBL/GenBank/DDBJ whole genome shotgun (WGS) entry which is preliminary data.</text>
</comment>
<dbReference type="InterPro" id="IPR037224">
    <property type="entry name" value="PapC_N_sf"/>
</dbReference>
<dbReference type="InterPro" id="IPR000015">
    <property type="entry name" value="Fimb_usher"/>
</dbReference>
<feature type="domain" description="PapC N-terminal" evidence="12">
    <location>
        <begin position="71"/>
        <end position="216"/>
    </location>
</feature>
<evidence type="ECO:0000256" key="10">
    <source>
        <dbReference type="RuleBase" id="RU003884"/>
    </source>
</evidence>
<accession>A0A318FEK7</accession>
<evidence type="ECO:0000259" key="11">
    <source>
        <dbReference type="Pfam" id="PF13953"/>
    </source>
</evidence>
<evidence type="ECO:0000313" key="13">
    <source>
        <dbReference type="EMBL" id="PXW37079.1"/>
    </source>
</evidence>
<keyword evidence="4" id="KW-1134">Transmembrane beta strand</keyword>
<evidence type="ECO:0000256" key="9">
    <source>
        <dbReference type="ARBA" id="ARBA00023237"/>
    </source>
</evidence>
<dbReference type="Pfam" id="PF13953">
    <property type="entry name" value="PapC_C"/>
    <property type="match status" value="1"/>
</dbReference>
<dbReference type="FunFam" id="2.60.40.2610:FF:000001">
    <property type="entry name" value="Outer membrane fimbrial usher protein"/>
    <property type="match status" value="1"/>
</dbReference>
<evidence type="ECO:0000256" key="4">
    <source>
        <dbReference type="ARBA" id="ARBA00022452"/>
    </source>
</evidence>
<proteinExistence type="inferred from homology"/>
<dbReference type="InterPro" id="IPR025949">
    <property type="entry name" value="PapC-like_C"/>
</dbReference>
<comment type="similarity">
    <text evidence="2 10">Belongs to the fimbrial export usher family.</text>
</comment>
<evidence type="ECO:0000256" key="7">
    <source>
        <dbReference type="ARBA" id="ARBA00022729"/>
    </source>
</evidence>
<dbReference type="InterPro" id="IPR018030">
    <property type="entry name" value="Fimbrial_membr_usher_CS"/>
</dbReference>
<evidence type="ECO:0000256" key="8">
    <source>
        <dbReference type="ARBA" id="ARBA00023136"/>
    </source>
</evidence>
<dbReference type="InterPro" id="IPR042186">
    <property type="entry name" value="FimD_plug_dom"/>
</dbReference>